<dbReference type="InterPro" id="IPR057135">
    <property type="entry name" value="At4g27190-like_LRR"/>
</dbReference>
<dbReference type="InterPro" id="IPR032675">
    <property type="entry name" value="LRR_dom_sf"/>
</dbReference>
<sequence>MLIRAVGASDVKGATKEILSYIRNYRDKKIIYFNGWSGFGSAPVLKSIEQELQAIKAKKAPQELCFDTIIYINCSMWENRRVMQRKIAKELQLDHETRPMFDKQDEEDDFNGVDHGSRDVVPSVSQVIAQTLVHRKFMMIFLNGSDEEYGPSAGIVTHQPWMRGIDLTVVTECLLYELFLQYSCHGVIGFDWVAHAPNYWMCDGIIKGDGAMKISHTLHQEIRWEWDAYLGKLFEKLMEDPKAPFLVVKDDISFFKKRSYRWIFLTSKNIKLQDEMKDILNSASSLFVALKKLDKPQGLPNGLLTCCNNLGVLILSHCAFSFVSPPFVQCHGLRFLGLAHCLHDNTSDEGENNTNWECLKGLWILDLRYTEWENILSEEKMDIMTNLRELNIDGLVCWQFTSRLQRRLPYLQKLRTIKPTHKAETTSVDCYNSFVDKKDLKILDLSGNKDIENLSTCLSMAKSLQMLILDGCDGLENVVVPDGLRSSLRTFSLDGYGPKAHWTSSFKVPLEISEPKQTPDADTRDPKTSKISLQGCKQLDNLFIRGLPNLVELDLSGCAIKVLDFTTMVVNVPALKRLFLLGCENLRLIRWGSSDYFMNRTKLELLCIDTRPKRTFGLTRPSLAKHKHFRLQLHAILADARLARCLFHLYQYDVCFNIHITSSTEIGVVSQFDAARKEITELGNQRHHFVVSSWYGDVTTKISNAPMLVFPQPPTQPLDRHIEISGASHSLDSELEFSDWPLGNLALLMRARTESLHVHDVSTSASMPSSYWHNLKWCRVERCPNLGTVFPADATGDDGHLQAIWASDLLKAHCIWSKGFRSRLAHAHSFENLQHLHLRSCPMLQFVLPVWVPSFSGLETLHIIHCGNLMHVFALDQDYPKKIATHGLPFPKLTVIHLHDLPKLQQICEVKMLAPVLETIKIRGCWSLRRLPAVAAREPGVKGPTIEIEKNVWDALEWDGLAAGHHPNLFEPPVHSRYYRRNRLLRGTVNPEPRHLLLVCEISGLFACEGCRTLVCFGLLDTASGAAFG</sequence>
<dbReference type="PANTHER" id="PTHR33463:SF194">
    <property type="entry name" value="OS04G0431700 PROTEIN"/>
    <property type="match status" value="1"/>
</dbReference>
<dbReference type="EMBL" id="OZ075141">
    <property type="protein sequence ID" value="CAL5032069.1"/>
    <property type="molecule type" value="Genomic_DNA"/>
</dbReference>
<feature type="domain" description="Disease resistance protein At4g27190-like leucine-rich repeats" evidence="1">
    <location>
        <begin position="822"/>
        <end position="931"/>
    </location>
</feature>
<protein>
    <recommendedName>
        <fullName evidence="1">Disease resistance protein At4g27190-like leucine-rich repeats domain-containing protein</fullName>
    </recommendedName>
</protein>
<gene>
    <name evidence="2" type="ORF">URODEC1_LOCUS82074</name>
</gene>
<organism evidence="2 3">
    <name type="scientific">Urochloa decumbens</name>
    <dbReference type="NCBI Taxonomy" id="240449"/>
    <lineage>
        <taxon>Eukaryota</taxon>
        <taxon>Viridiplantae</taxon>
        <taxon>Streptophyta</taxon>
        <taxon>Embryophyta</taxon>
        <taxon>Tracheophyta</taxon>
        <taxon>Spermatophyta</taxon>
        <taxon>Magnoliopsida</taxon>
        <taxon>Liliopsida</taxon>
        <taxon>Poales</taxon>
        <taxon>Poaceae</taxon>
        <taxon>PACMAD clade</taxon>
        <taxon>Panicoideae</taxon>
        <taxon>Panicodae</taxon>
        <taxon>Paniceae</taxon>
        <taxon>Melinidinae</taxon>
        <taxon>Urochloa</taxon>
    </lineage>
</organism>
<evidence type="ECO:0000313" key="2">
    <source>
        <dbReference type="EMBL" id="CAL5032069.1"/>
    </source>
</evidence>
<keyword evidence="3" id="KW-1185">Reference proteome</keyword>
<evidence type="ECO:0000313" key="3">
    <source>
        <dbReference type="Proteomes" id="UP001497457"/>
    </source>
</evidence>
<evidence type="ECO:0000259" key="1">
    <source>
        <dbReference type="Pfam" id="PF23247"/>
    </source>
</evidence>
<dbReference type="SUPFAM" id="SSF52047">
    <property type="entry name" value="RNI-like"/>
    <property type="match status" value="1"/>
</dbReference>
<dbReference type="AlphaFoldDB" id="A0ABC9D6H4"/>
<accession>A0ABC9D6H4</accession>
<dbReference type="SUPFAM" id="SSF52058">
    <property type="entry name" value="L domain-like"/>
    <property type="match status" value="1"/>
</dbReference>
<dbReference type="PANTHER" id="PTHR33463">
    <property type="entry name" value="NB-ARC DOMAIN-CONTAINING PROTEIN-RELATED"/>
    <property type="match status" value="1"/>
</dbReference>
<name>A0ABC9D6H4_9POAL</name>
<reference evidence="2" key="1">
    <citation type="submission" date="2024-10" db="EMBL/GenBank/DDBJ databases">
        <authorList>
            <person name="Ryan C."/>
        </authorList>
    </citation>
    <scope>NUCLEOTIDE SEQUENCE [LARGE SCALE GENOMIC DNA]</scope>
</reference>
<dbReference type="Proteomes" id="UP001497457">
    <property type="component" value="Chromosome 31b"/>
</dbReference>
<dbReference type="InterPro" id="IPR050905">
    <property type="entry name" value="Plant_NBS-LRR"/>
</dbReference>
<dbReference type="Gene3D" id="3.80.10.10">
    <property type="entry name" value="Ribonuclease Inhibitor"/>
    <property type="match status" value="3"/>
</dbReference>
<proteinExistence type="predicted"/>
<dbReference type="Pfam" id="PF23247">
    <property type="entry name" value="LRR_RPS2"/>
    <property type="match status" value="1"/>
</dbReference>